<sequence length="438" mass="48648">MTRSHEVSISDTSSLDLSDDLPPPSPIPLSPIDLPSSLDVPPSPVDHRKQRFPSTNLTEDFVKITWETESVQSDSFCTSFYNAIYPEKFVRWFRGLPRSMRILLIASLFLLLLLISIGIVMLIIFVMPGGDDPPPYEPPITEGPVIPRGKIAAMGQFAIPIPYSSMQTLTPSPDSSSVFFAYDNINTLTVIEKTNTGIETKAVKVDGMNHDGCFDYFPLSFSSKSDSISANLIPWCCSSPYNSFCYAFNAPTPVDNSVLVYKSFQDNALYFTTLTQVGNYCNMTNYRITNDQSSQNLHTEQCYGHLVPVQAASSTYCSDNSNTSLITSVLLNDNSLHASDGSSIYSVYPFTSDSILIDQLLLQYRLDQIMIGAVTEWGASIARVKDSTLSLLQFTPFLPFSGTLRGAFFDIQSSLTLFHSIDNGRSMWISEYAFSWIE</sequence>
<dbReference type="AlphaFoldDB" id="A0A2A6B457"/>
<reference evidence="4" key="1">
    <citation type="journal article" date="2008" name="Nat. Genet.">
        <title>The Pristionchus pacificus genome provides a unique perspective on nematode lifestyle and parasitism.</title>
        <authorList>
            <person name="Dieterich C."/>
            <person name="Clifton S.W."/>
            <person name="Schuster L.N."/>
            <person name="Chinwalla A."/>
            <person name="Delehaunty K."/>
            <person name="Dinkelacker I."/>
            <person name="Fulton L."/>
            <person name="Fulton R."/>
            <person name="Godfrey J."/>
            <person name="Minx P."/>
            <person name="Mitreva M."/>
            <person name="Roeseler W."/>
            <person name="Tian H."/>
            <person name="Witte H."/>
            <person name="Yang S.P."/>
            <person name="Wilson R.K."/>
            <person name="Sommer R.J."/>
        </authorList>
    </citation>
    <scope>NUCLEOTIDE SEQUENCE [LARGE SCALE GENOMIC DNA]</scope>
    <source>
        <strain evidence="4">PS312</strain>
    </source>
</reference>
<reference evidence="3" key="2">
    <citation type="submission" date="2022-06" db="UniProtKB">
        <authorList>
            <consortium name="EnsemblMetazoa"/>
        </authorList>
    </citation>
    <scope>IDENTIFICATION</scope>
    <source>
        <strain evidence="3">PS312</strain>
    </source>
</reference>
<dbReference type="Proteomes" id="UP000005239">
    <property type="component" value="Unassembled WGS sequence"/>
</dbReference>
<accession>A0A2A6B457</accession>
<name>A0A2A6B457_PRIPA</name>
<gene>
    <name evidence="3" type="primary">WBGene00278645</name>
</gene>
<feature type="transmembrane region" description="Helical" evidence="2">
    <location>
        <begin position="102"/>
        <end position="127"/>
    </location>
</feature>
<accession>A0A8R1UT94</accession>
<evidence type="ECO:0000256" key="1">
    <source>
        <dbReference type="SAM" id="MobiDB-lite"/>
    </source>
</evidence>
<evidence type="ECO:0000313" key="3">
    <source>
        <dbReference type="EnsemblMetazoa" id="PPA40276.1"/>
    </source>
</evidence>
<keyword evidence="2" id="KW-1133">Transmembrane helix</keyword>
<keyword evidence="4" id="KW-1185">Reference proteome</keyword>
<feature type="compositionally biased region" description="Low complexity" evidence="1">
    <location>
        <begin position="30"/>
        <end position="40"/>
    </location>
</feature>
<evidence type="ECO:0000313" key="4">
    <source>
        <dbReference type="Proteomes" id="UP000005239"/>
    </source>
</evidence>
<evidence type="ECO:0000256" key="2">
    <source>
        <dbReference type="SAM" id="Phobius"/>
    </source>
</evidence>
<dbReference type="EnsemblMetazoa" id="PPA40276.1">
    <property type="protein sequence ID" value="PPA40276.1"/>
    <property type="gene ID" value="WBGene00278645"/>
</dbReference>
<organism evidence="3 4">
    <name type="scientific">Pristionchus pacificus</name>
    <name type="common">Parasitic nematode worm</name>
    <dbReference type="NCBI Taxonomy" id="54126"/>
    <lineage>
        <taxon>Eukaryota</taxon>
        <taxon>Metazoa</taxon>
        <taxon>Ecdysozoa</taxon>
        <taxon>Nematoda</taxon>
        <taxon>Chromadorea</taxon>
        <taxon>Rhabditida</taxon>
        <taxon>Rhabditina</taxon>
        <taxon>Diplogasteromorpha</taxon>
        <taxon>Diplogasteroidea</taxon>
        <taxon>Neodiplogasteridae</taxon>
        <taxon>Pristionchus</taxon>
    </lineage>
</organism>
<keyword evidence="2" id="KW-0812">Transmembrane</keyword>
<protein>
    <submittedName>
        <fullName evidence="3">Uncharacterized protein</fullName>
    </submittedName>
</protein>
<proteinExistence type="predicted"/>
<keyword evidence="2" id="KW-0472">Membrane</keyword>
<feature type="region of interest" description="Disordered" evidence="1">
    <location>
        <begin position="1"/>
        <end position="50"/>
    </location>
</feature>